<dbReference type="Pfam" id="PF13460">
    <property type="entry name" value="NAD_binding_10"/>
    <property type="match status" value="1"/>
</dbReference>
<organism evidence="2 3">
    <name type="scientific">Nitratireductor thuwali</name>
    <dbReference type="NCBI Taxonomy" id="2267699"/>
    <lineage>
        <taxon>Bacteria</taxon>
        <taxon>Pseudomonadati</taxon>
        <taxon>Pseudomonadota</taxon>
        <taxon>Alphaproteobacteria</taxon>
        <taxon>Hyphomicrobiales</taxon>
        <taxon>Phyllobacteriaceae</taxon>
        <taxon>Nitratireductor</taxon>
    </lineage>
</organism>
<evidence type="ECO:0000313" key="2">
    <source>
        <dbReference type="EMBL" id="UUP16557.1"/>
    </source>
</evidence>
<feature type="domain" description="NAD(P)-binding" evidence="1">
    <location>
        <begin position="10"/>
        <end position="152"/>
    </location>
</feature>
<dbReference type="InterPro" id="IPR036291">
    <property type="entry name" value="NAD(P)-bd_dom_sf"/>
</dbReference>
<keyword evidence="3" id="KW-1185">Reference proteome</keyword>
<dbReference type="CDD" id="cd05271">
    <property type="entry name" value="NDUFA9_like_SDR_a"/>
    <property type="match status" value="1"/>
</dbReference>
<evidence type="ECO:0000313" key="3">
    <source>
        <dbReference type="Proteomes" id="UP001342418"/>
    </source>
</evidence>
<dbReference type="InterPro" id="IPR016040">
    <property type="entry name" value="NAD(P)-bd_dom"/>
</dbReference>
<dbReference type="EMBL" id="CP030941">
    <property type="protein sequence ID" value="UUP16557.1"/>
    <property type="molecule type" value="Genomic_DNA"/>
</dbReference>
<dbReference type="PANTHER" id="PTHR12126:SF11">
    <property type="entry name" value="NADH DEHYDROGENASE [UBIQUINONE] 1 ALPHA SUBCOMPLEX SUBUNIT 9, MITOCHONDRIAL"/>
    <property type="match status" value="1"/>
</dbReference>
<protein>
    <recommendedName>
        <fullName evidence="1">NAD(P)-binding domain-containing protein</fullName>
    </recommendedName>
</protein>
<gene>
    <name evidence="2" type="ORF">NTH_01004</name>
</gene>
<accession>A0ABY5MIF2</accession>
<reference evidence="2 3" key="1">
    <citation type="submission" date="2018-07" db="EMBL/GenBank/DDBJ databases">
        <title>Genome sequence of Nitratireductor thuwali#1536.</title>
        <authorList>
            <person name="Michoud G."/>
            <person name="Merlino G."/>
            <person name="Sefrji F.O."/>
            <person name="Daffonchio D."/>
        </authorList>
    </citation>
    <scope>NUCLEOTIDE SEQUENCE [LARGE SCALE GENOMIC DNA]</scope>
    <source>
        <strain evidence="3">Nit1536</strain>
    </source>
</reference>
<dbReference type="SUPFAM" id="SSF51735">
    <property type="entry name" value="NAD(P)-binding Rossmann-fold domains"/>
    <property type="match status" value="1"/>
</dbReference>
<evidence type="ECO:0000259" key="1">
    <source>
        <dbReference type="Pfam" id="PF13460"/>
    </source>
</evidence>
<dbReference type="PANTHER" id="PTHR12126">
    <property type="entry name" value="NADH-UBIQUINONE OXIDOREDUCTASE 39 KDA SUBUNIT-RELATED"/>
    <property type="match status" value="1"/>
</dbReference>
<sequence length="303" mass="32609">MKKRLVTVFGGTGFLGRRVTRHLLAHGFDVRVASRHPARADTLFAPAEVEAVKADIHDEASVAAALEHAHGAVNAVSLYVERGGATFRSVHVEGAARVARNARKGGIERLIHVSGIGSDPASSSDYIRARGEGEIAVREEFADAIIVRPAVMIAPDDAFLTAISNLVRRLPVYPLFGRGKTRLQPVHVEDVAEGIGRLLQAAPIDAGRYEFSGPRTYTYRELVQSVATELGSTVRLVPVPFALWRVASIAGEWLPGTPLTRNQIALMQRDNVAAPDAPGLPELAVERTPVEDVVREMDGARGA</sequence>
<name>A0ABY5MIF2_9HYPH</name>
<dbReference type="InterPro" id="IPR051207">
    <property type="entry name" value="ComplexI_NDUFA9_subunit"/>
</dbReference>
<dbReference type="RefSeq" id="WP_338528970.1">
    <property type="nucleotide sequence ID" value="NZ_CP030941.1"/>
</dbReference>
<proteinExistence type="predicted"/>
<dbReference type="Gene3D" id="3.40.50.720">
    <property type="entry name" value="NAD(P)-binding Rossmann-like Domain"/>
    <property type="match status" value="1"/>
</dbReference>
<dbReference type="Proteomes" id="UP001342418">
    <property type="component" value="Chromosome"/>
</dbReference>